<feature type="region of interest" description="Disordered" evidence="6">
    <location>
        <begin position="128"/>
        <end position="156"/>
    </location>
</feature>
<evidence type="ECO:0000313" key="8">
    <source>
        <dbReference type="EMBL" id="GMH95923.1"/>
    </source>
</evidence>
<feature type="compositionally biased region" description="Low complexity" evidence="6">
    <location>
        <begin position="48"/>
        <end position="57"/>
    </location>
</feature>
<dbReference type="InterPro" id="IPR013083">
    <property type="entry name" value="Znf_RING/FYVE/PHD"/>
</dbReference>
<feature type="coiled-coil region" evidence="5">
    <location>
        <begin position="470"/>
        <end position="497"/>
    </location>
</feature>
<accession>A0A9W7EZX8</accession>
<dbReference type="SMART" id="SM00249">
    <property type="entry name" value="PHD"/>
    <property type="match status" value="1"/>
</dbReference>
<proteinExistence type="predicted"/>
<evidence type="ECO:0000256" key="6">
    <source>
        <dbReference type="SAM" id="MobiDB-lite"/>
    </source>
</evidence>
<evidence type="ECO:0000313" key="9">
    <source>
        <dbReference type="Proteomes" id="UP001165160"/>
    </source>
</evidence>
<keyword evidence="3" id="KW-0862">Zinc</keyword>
<feature type="region of interest" description="Disordered" evidence="6">
    <location>
        <begin position="35"/>
        <end position="68"/>
    </location>
</feature>
<feature type="compositionally biased region" description="Pro residues" evidence="6">
    <location>
        <begin position="58"/>
        <end position="68"/>
    </location>
</feature>
<dbReference type="InterPro" id="IPR019787">
    <property type="entry name" value="Znf_PHD-finger"/>
</dbReference>
<keyword evidence="5" id="KW-0175">Coiled coil</keyword>
<dbReference type="Gene3D" id="3.30.40.10">
    <property type="entry name" value="Zinc/RING finger domain, C3HC4 (zinc finger)"/>
    <property type="match status" value="1"/>
</dbReference>
<dbReference type="GO" id="GO:0008270">
    <property type="term" value="F:zinc ion binding"/>
    <property type="evidence" value="ECO:0007669"/>
    <property type="project" value="UniProtKB-KW"/>
</dbReference>
<organism evidence="8 9">
    <name type="scientific">Triparma verrucosa</name>
    <dbReference type="NCBI Taxonomy" id="1606542"/>
    <lineage>
        <taxon>Eukaryota</taxon>
        <taxon>Sar</taxon>
        <taxon>Stramenopiles</taxon>
        <taxon>Ochrophyta</taxon>
        <taxon>Bolidophyceae</taxon>
        <taxon>Parmales</taxon>
        <taxon>Triparmaceae</taxon>
        <taxon>Triparma</taxon>
    </lineage>
</organism>
<dbReference type="EMBL" id="BRXX01000176">
    <property type="protein sequence ID" value="GMH95923.1"/>
    <property type="molecule type" value="Genomic_DNA"/>
</dbReference>
<evidence type="ECO:0000259" key="7">
    <source>
        <dbReference type="PROSITE" id="PS50016"/>
    </source>
</evidence>
<comment type="caution">
    <text evidence="8">The sequence shown here is derived from an EMBL/GenBank/DDBJ whole genome shotgun (WGS) entry which is preliminary data.</text>
</comment>
<keyword evidence="9" id="KW-1185">Reference proteome</keyword>
<evidence type="ECO:0000256" key="5">
    <source>
        <dbReference type="SAM" id="Coils"/>
    </source>
</evidence>
<dbReference type="SUPFAM" id="SSF57903">
    <property type="entry name" value="FYVE/PHD zinc finger"/>
    <property type="match status" value="1"/>
</dbReference>
<evidence type="ECO:0000256" key="1">
    <source>
        <dbReference type="ARBA" id="ARBA00022723"/>
    </source>
</evidence>
<dbReference type="AlphaFoldDB" id="A0A9W7EZX8"/>
<dbReference type="PANTHER" id="PTHR47162">
    <property type="entry name" value="OS02G0192300 PROTEIN"/>
    <property type="match status" value="1"/>
</dbReference>
<name>A0A9W7EZX8_9STRA</name>
<feature type="domain" description="PHD-type" evidence="7">
    <location>
        <begin position="72"/>
        <end position="123"/>
    </location>
</feature>
<dbReference type="InterPro" id="IPR019786">
    <property type="entry name" value="Zinc_finger_PHD-type_CS"/>
</dbReference>
<dbReference type="PROSITE" id="PS01359">
    <property type="entry name" value="ZF_PHD_1"/>
    <property type="match status" value="1"/>
</dbReference>
<feature type="compositionally biased region" description="Low complexity" evidence="6">
    <location>
        <begin position="135"/>
        <end position="156"/>
    </location>
</feature>
<evidence type="ECO:0000256" key="2">
    <source>
        <dbReference type="ARBA" id="ARBA00022771"/>
    </source>
</evidence>
<dbReference type="Proteomes" id="UP001165160">
    <property type="component" value="Unassembled WGS sequence"/>
</dbReference>
<sequence>MASINGRVGTFNSFERDLIYGQNAPTTLKVHCLLHDGPNGGLPPPSNPSSSSSSSLPPSSPPPPSLPPKRPLSGCLICAVDDDHPSLLVCDHCDTSEFHLYCLSPRLPKVPTGKWICPPCAKNESNLQKTSLQASSESNDPTSSSSSNPSKPQGSLSGFLPLNRSSLPHIDAMFPASHWSVKRSYDGHYIFFSLLTSLVFYKLGTAKEYLRSESYRNVLLKSTPLFGEKCFEEIRADLRVLKSLSKGKGTSSRSSRPSKWSLSEKIIRPKRGQIENIEPSDPPSPKKFKSRICSPAPLPLNVTSYVYDKSREGSFVWIDPVGSPLFNNVEGESASLFSRTIWSSRSKIPIDMPLSWPAEILSPYDRRVSTEIREVWEEKFMVRKKGKNERYIVRVLGPVTEGYEGWNDFIVIRSEDQMWGWEEGIAAGCVRSGLHYSGVVYSIWGWSRRTFEDALGEAGWWGTLEKYEDKEEYLREIKERKETIHGEEREKEEERKEVKFEHARAIRNIPKVNK</sequence>
<evidence type="ECO:0000256" key="4">
    <source>
        <dbReference type="PROSITE-ProRule" id="PRU00146"/>
    </source>
</evidence>
<dbReference type="PANTHER" id="PTHR47162:SF10">
    <property type="entry name" value="METHYL-CPG-BINDING DOMAIN-CONTAINING PROTEIN 9 ISOFORM X1"/>
    <property type="match status" value="1"/>
</dbReference>
<gene>
    <name evidence="8" type="ORF">TrVE_jg11883</name>
</gene>
<dbReference type="Pfam" id="PF00628">
    <property type="entry name" value="PHD"/>
    <property type="match status" value="1"/>
</dbReference>
<dbReference type="InterPro" id="IPR001965">
    <property type="entry name" value="Znf_PHD"/>
</dbReference>
<keyword evidence="2 4" id="KW-0863">Zinc-finger</keyword>
<reference evidence="9" key="1">
    <citation type="journal article" date="2023" name="Commun. Biol.">
        <title>Genome analysis of Parmales, the sister group of diatoms, reveals the evolutionary specialization of diatoms from phago-mixotrophs to photoautotrophs.</title>
        <authorList>
            <person name="Ban H."/>
            <person name="Sato S."/>
            <person name="Yoshikawa S."/>
            <person name="Yamada K."/>
            <person name="Nakamura Y."/>
            <person name="Ichinomiya M."/>
            <person name="Sato N."/>
            <person name="Blanc-Mathieu R."/>
            <person name="Endo H."/>
            <person name="Kuwata A."/>
            <person name="Ogata H."/>
        </authorList>
    </citation>
    <scope>NUCLEOTIDE SEQUENCE [LARGE SCALE GENOMIC DNA]</scope>
    <source>
        <strain evidence="9">NIES 3699</strain>
    </source>
</reference>
<evidence type="ECO:0000256" key="3">
    <source>
        <dbReference type="ARBA" id="ARBA00022833"/>
    </source>
</evidence>
<keyword evidence="1" id="KW-0479">Metal-binding</keyword>
<protein>
    <recommendedName>
        <fullName evidence="7">PHD-type domain-containing protein</fullName>
    </recommendedName>
</protein>
<dbReference type="PROSITE" id="PS50016">
    <property type="entry name" value="ZF_PHD_2"/>
    <property type="match status" value="1"/>
</dbReference>
<dbReference type="InterPro" id="IPR011011">
    <property type="entry name" value="Znf_FYVE_PHD"/>
</dbReference>